<keyword evidence="5" id="KW-1185">Reference proteome</keyword>
<dbReference type="PROSITE" id="PS51747">
    <property type="entry name" value="CYT_DCMP_DEAMINASES_2"/>
    <property type="match status" value="1"/>
</dbReference>
<name>A0ABR3GVS5_9PEZI</name>
<reference evidence="4 5" key="1">
    <citation type="submission" date="2024-02" db="EMBL/GenBank/DDBJ databases">
        <title>Discinaceae phylogenomics.</title>
        <authorList>
            <person name="Dirks A.C."/>
            <person name="James T.Y."/>
        </authorList>
    </citation>
    <scope>NUCLEOTIDE SEQUENCE [LARGE SCALE GENOMIC DNA]</scope>
    <source>
        <strain evidence="4 5">ACD0624</strain>
    </source>
</reference>
<protein>
    <recommendedName>
        <fullName evidence="3">CMP/dCMP-type deaminase domain-containing protein</fullName>
    </recommendedName>
</protein>
<evidence type="ECO:0000256" key="1">
    <source>
        <dbReference type="ARBA" id="ARBA00022694"/>
    </source>
</evidence>
<dbReference type="InterPro" id="IPR002125">
    <property type="entry name" value="CMP_dCMP_dom"/>
</dbReference>
<evidence type="ECO:0000259" key="3">
    <source>
        <dbReference type="PROSITE" id="PS51747"/>
    </source>
</evidence>
<evidence type="ECO:0000313" key="4">
    <source>
        <dbReference type="EMBL" id="KAL0640019.1"/>
    </source>
</evidence>
<evidence type="ECO:0000313" key="5">
    <source>
        <dbReference type="Proteomes" id="UP001447188"/>
    </source>
</evidence>
<evidence type="ECO:0000256" key="2">
    <source>
        <dbReference type="ARBA" id="ARBA00038160"/>
    </source>
</evidence>
<dbReference type="Proteomes" id="UP001447188">
    <property type="component" value="Unassembled WGS sequence"/>
</dbReference>
<dbReference type="InterPro" id="IPR016193">
    <property type="entry name" value="Cytidine_deaminase-like"/>
</dbReference>
<dbReference type="Gene3D" id="3.40.140.10">
    <property type="entry name" value="Cytidine Deaminase, domain 2"/>
    <property type="match status" value="1"/>
</dbReference>
<accession>A0ABR3GVS5</accession>
<dbReference type="Pfam" id="PF00383">
    <property type="entry name" value="dCMP_cyt_deam_1"/>
    <property type="match status" value="1"/>
</dbReference>
<sequence length="389" mass="42640">MSPDLPSGGAQTSTTYRKLVPLRTLEEIKAAIQTTDCYIFPTSAKSVNKVLTHLRTSLPQLTPLQHLRRLVKPSFLPPSLLSKISAVATTAAYKFPVLYLLVCPVSDISQSSLESFLLALPISRDSEDWPRISTIPVPSCQPINTVQANEWSERFWPTVYKRGNPYGPHPAIIENAAKKLGRTGEYMALAQAVGLQAVAAGVGKGFGCVVVDPEAGEVVAAAGDGRCKLNSKGWGNPLSHCVMRAVAMVAQKRLEEGVEVMPDNPVQPETGLERKYFHTNPPLPPVSAEDGERVEGGEGYLCHNMHVYLSHEPCVMCAMALLHSRVGVVVFGRRMPKTGALVAESADGNGDGYGLFWRPELNWKFLCWQWVEEDEEEEEEEEEEEGVSV</sequence>
<dbReference type="PANTHER" id="PTHR11079:SF156">
    <property type="entry name" value="INACTIVE TRNA-SPECIFIC ADENOSINE DEAMINASE-LIKE PROTEIN 3-RELATED"/>
    <property type="match status" value="1"/>
</dbReference>
<dbReference type="SUPFAM" id="SSF53927">
    <property type="entry name" value="Cytidine deaminase-like"/>
    <property type="match status" value="1"/>
</dbReference>
<dbReference type="PANTHER" id="PTHR11079">
    <property type="entry name" value="CYTOSINE DEAMINASE FAMILY MEMBER"/>
    <property type="match status" value="1"/>
</dbReference>
<keyword evidence="1" id="KW-0819">tRNA processing</keyword>
<proteinExistence type="inferred from homology"/>
<organism evidence="4 5">
    <name type="scientific">Discina gigas</name>
    <dbReference type="NCBI Taxonomy" id="1032678"/>
    <lineage>
        <taxon>Eukaryota</taxon>
        <taxon>Fungi</taxon>
        <taxon>Dikarya</taxon>
        <taxon>Ascomycota</taxon>
        <taxon>Pezizomycotina</taxon>
        <taxon>Pezizomycetes</taxon>
        <taxon>Pezizales</taxon>
        <taxon>Discinaceae</taxon>
        <taxon>Discina</taxon>
    </lineage>
</organism>
<comment type="caution">
    <text evidence="4">The sequence shown here is derived from an EMBL/GenBank/DDBJ whole genome shotgun (WGS) entry which is preliminary data.</text>
</comment>
<dbReference type="CDD" id="cd01285">
    <property type="entry name" value="nucleoside_deaminase"/>
    <property type="match status" value="1"/>
</dbReference>
<comment type="similarity">
    <text evidence="2">Belongs to the cytidine and deoxycytidylate deaminase family. ADAT3 subfamily.</text>
</comment>
<dbReference type="EMBL" id="JBBBZM010000006">
    <property type="protein sequence ID" value="KAL0640019.1"/>
    <property type="molecule type" value="Genomic_DNA"/>
</dbReference>
<gene>
    <name evidence="4" type="ORF">Q9L58_000847</name>
</gene>
<feature type="domain" description="CMP/dCMP-type deaminase" evidence="3">
    <location>
        <begin position="181"/>
        <end position="344"/>
    </location>
</feature>